<comment type="caution">
    <text evidence="1">The sequence shown here is derived from an EMBL/GenBank/DDBJ whole genome shotgun (WGS) entry which is preliminary data.</text>
</comment>
<evidence type="ECO:0000313" key="1">
    <source>
        <dbReference type="EMBL" id="MBO3796210.1"/>
    </source>
</evidence>
<dbReference type="RefSeq" id="WP_208556660.1">
    <property type="nucleotide sequence ID" value="NZ_JAGFPW010000022.1"/>
</dbReference>
<gene>
    <name evidence="1" type="ORF">J5227_18290</name>
</gene>
<proteinExistence type="predicted"/>
<accession>A0A8I1WJL2</accession>
<organism evidence="1 2">
    <name type="scientific">Bacillus subtilis</name>
    <dbReference type="NCBI Taxonomy" id="1423"/>
    <lineage>
        <taxon>Bacteria</taxon>
        <taxon>Bacillati</taxon>
        <taxon>Bacillota</taxon>
        <taxon>Bacilli</taxon>
        <taxon>Bacillales</taxon>
        <taxon>Bacillaceae</taxon>
        <taxon>Bacillus</taxon>
    </lineage>
</organism>
<dbReference type="Proteomes" id="UP000665181">
    <property type="component" value="Unassembled WGS sequence"/>
</dbReference>
<evidence type="ECO:0000313" key="2">
    <source>
        <dbReference type="Proteomes" id="UP000665181"/>
    </source>
</evidence>
<sequence>MGIKAAVFEIKATCYAHEGFNDESPSVQGAALEQLGKDMVDHLLENGVDDVKIKGDYVEELEVEKPSMKYFEVCDPYYALIKANTKEKAIKLYTEEVADDDGYLRDEIKEVGMLYAAVKHSRTVTEDQELSPISDVLEELQSNEERVLIMDGSLL</sequence>
<reference evidence="1" key="1">
    <citation type="submission" date="2021-03" db="EMBL/GenBank/DDBJ databases">
        <title>Isolation of Bacillus subtilis from fermented food sample.</title>
        <authorList>
            <person name="Lakshmanan V."/>
            <person name="Athira K."/>
            <person name="Rajagopal K."/>
        </authorList>
    </citation>
    <scope>NUCLEOTIDE SEQUENCE</scope>
    <source>
        <strain evidence="1">S1</strain>
    </source>
</reference>
<name>A0A8I1WJL2_BACIU</name>
<protein>
    <submittedName>
        <fullName evidence="1">Uncharacterized protein</fullName>
    </submittedName>
</protein>
<dbReference type="EMBL" id="JAGFPW010000022">
    <property type="protein sequence ID" value="MBO3796210.1"/>
    <property type="molecule type" value="Genomic_DNA"/>
</dbReference>
<dbReference type="AlphaFoldDB" id="A0A8I1WJL2"/>